<dbReference type="UniPathway" id="UPA00109">
    <property type="reaction ID" value="UER00185"/>
</dbReference>
<evidence type="ECO:0000256" key="6">
    <source>
        <dbReference type="ARBA" id="ARBA00013061"/>
    </source>
</evidence>
<reference evidence="18 19" key="1">
    <citation type="submission" date="2015-11" db="EMBL/GenBank/DDBJ databases">
        <title>Permanent draft genome of Psychrobacter piscatorii LQ58.</title>
        <authorList>
            <person name="Zhou M."/>
            <person name="Dong B."/>
            <person name="Liu Q."/>
        </authorList>
    </citation>
    <scope>NUCLEOTIDE SEQUENCE [LARGE SCALE GENOMIC DNA]</scope>
    <source>
        <strain evidence="18 19">LQ58</strain>
    </source>
</reference>
<dbReference type="GO" id="GO:0006096">
    <property type="term" value="P:glycolytic process"/>
    <property type="evidence" value="ECO:0007669"/>
    <property type="project" value="UniProtKB-UniRule"/>
</dbReference>
<comment type="catalytic activity">
    <reaction evidence="1 14 17">
        <text>(2R)-3-phosphoglycerate + ATP = (2R)-3-phospho-glyceroyl phosphate + ADP</text>
        <dbReference type="Rhea" id="RHEA:14801"/>
        <dbReference type="ChEBI" id="CHEBI:30616"/>
        <dbReference type="ChEBI" id="CHEBI:57604"/>
        <dbReference type="ChEBI" id="CHEBI:58272"/>
        <dbReference type="ChEBI" id="CHEBI:456216"/>
        <dbReference type="EC" id="2.7.2.3"/>
    </reaction>
</comment>
<feature type="binding site" evidence="14 16">
    <location>
        <begin position="359"/>
        <end position="362"/>
    </location>
    <ligand>
        <name>ATP</name>
        <dbReference type="ChEBI" id="CHEBI:30616"/>
    </ligand>
</feature>
<dbReference type="EC" id="2.7.2.3" evidence="6 14"/>
<evidence type="ECO:0000256" key="15">
    <source>
        <dbReference type="PIRSR" id="PIRSR000724-1"/>
    </source>
</evidence>
<feature type="binding site" evidence="14">
    <location>
        <position position="151"/>
    </location>
    <ligand>
        <name>substrate</name>
    </ligand>
</feature>
<evidence type="ECO:0000256" key="10">
    <source>
        <dbReference type="ARBA" id="ARBA00022741"/>
    </source>
</evidence>
<keyword evidence="11 14" id="KW-0418">Kinase</keyword>
<evidence type="ECO:0000256" key="11">
    <source>
        <dbReference type="ARBA" id="ARBA00022777"/>
    </source>
</evidence>
<evidence type="ECO:0000256" key="17">
    <source>
        <dbReference type="RuleBase" id="RU000532"/>
    </source>
</evidence>
<evidence type="ECO:0000256" key="1">
    <source>
        <dbReference type="ARBA" id="ARBA00000642"/>
    </source>
</evidence>
<dbReference type="Proteomes" id="UP000051202">
    <property type="component" value="Unassembled WGS sequence"/>
</dbReference>
<accession>A0A0T6DMS7</accession>
<feature type="binding site" evidence="15">
    <location>
        <position position="36"/>
    </location>
    <ligand>
        <name>(2R)-3-phosphoglycerate</name>
        <dbReference type="ChEBI" id="CHEBI:58272"/>
    </ligand>
</feature>
<evidence type="ECO:0000313" key="18">
    <source>
        <dbReference type="EMBL" id="KRU21278.1"/>
    </source>
</evidence>
<feature type="binding site" evidence="14">
    <location>
        <position position="36"/>
    </location>
    <ligand>
        <name>substrate</name>
    </ligand>
</feature>
<dbReference type="PIRSF" id="PIRSF000724">
    <property type="entry name" value="Pgk"/>
    <property type="match status" value="1"/>
</dbReference>
<organism evidence="18 19">
    <name type="scientific">Psychrobacter piscatorii</name>
    <dbReference type="NCBI Taxonomy" id="554343"/>
    <lineage>
        <taxon>Bacteria</taxon>
        <taxon>Pseudomonadati</taxon>
        <taxon>Pseudomonadota</taxon>
        <taxon>Gammaproteobacteria</taxon>
        <taxon>Moraxellales</taxon>
        <taxon>Moraxellaceae</taxon>
        <taxon>Psychrobacter</taxon>
    </lineage>
</organism>
<dbReference type="PRINTS" id="PR00477">
    <property type="entry name" value="PHGLYCKINASE"/>
</dbReference>
<dbReference type="GO" id="GO:0005829">
    <property type="term" value="C:cytosol"/>
    <property type="evidence" value="ECO:0007669"/>
    <property type="project" value="TreeGrafter"/>
</dbReference>
<evidence type="ECO:0000256" key="12">
    <source>
        <dbReference type="ARBA" id="ARBA00022840"/>
    </source>
</evidence>
<dbReference type="AlphaFoldDB" id="A0A0T6DMS7"/>
<evidence type="ECO:0000313" key="19">
    <source>
        <dbReference type="Proteomes" id="UP000051202"/>
    </source>
</evidence>
<feature type="binding site" evidence="14 16">
    <location>
        <position position="333"/>
    </location>
    <ligand>
        <name>ATP</name>
        <dbReference type="ChEBI" id="CHEBI:30616"/>
    </ligand>
</feature>
<dbReference type="InterPro" id="IPR015824">
    <property type="entry name" value="Phosphoglycerate_kinase_N"/>
</dbReference>
<evidence type="ECO:0000256" key="2">
    <source>
        <dbReference type="ARBA" id="ARBA00004496"/>
    </source>
</evidence>
<proteinExistence type="inferred from homology"/>
<dbReference type="Gene3D" id="3.40.50.1260">
    <property type="entry name" value="Phosphoglycerate kinase, N-terminal domain"/>
    <property type="match status" value="2"/>
</dbReference>
<evidence type="ECO:0000256" key="4">
    <source>
        <dbReference type="ARBA" id="ARBA00008982"/>
    </source>
</evidence>
<dbReference type="SUPFAM" id="SSF53748">
    <property type="entry name" value="Phosphoglycerate kinase"/>
    <property type="match status" value="1"/>
</dbReference>
<dbReference type="InterPro" id="IPR001576">
    <property type="entry name" value="Phosphoglycerate_kinase"/>
</dbReference>
<comment type="caution">
    <text evidence="14">Lacks conserved residue(s) required for the propagation of feature annotation.</text>
</comment>
<keyword evidence="12 14" id="KW-0067">ATP-binding</keyword>
<dbReference type="GO" id="GO:0043531">
    <property type="term" value="F:ADP binding"/>
    <property type="evidence" value="ECO:0007669"/>
    <property type="project" value="TreeGrafter"/>
</dbReference>
<name>A0A0T6DMS7_9GAMM</name>
<gene>
    <name evidence="14" type="primary">pgk</name>
    <name evidence="18" type="ORF">AS194_03315</name>
</gene>
<keyword evidence="19" id="KW-1185">Reference proteome</keyword>
<dbReference type="RefSeq" id="WP_058025901.1">
    <property type="nucleotide sequence ID" value="NZ_LNDJ01000129.1"/>
</dbReference>
<dbReference type="EMBL" id="LNDJ01000129">
    <property type="protein sequence ID" value="KRU21278.1"/>
    <property type="molecule type" value="Genomic_DNA"/>
</dbReference>
<feature type="binding site" evidence="15">
    <location>
        <position position="118"/>
    </location>
    <ligand>
        <name>(2R)-3-phosphoglycerate</name>
        <dbReference type="ChEBI" id="CHEBI:58272"/>
    </ligand>
</feature>
<evidence type="ECO:0000256" key="7">
    <source>
        <dbReference type="ARBA" id="ARBA00016471"/>
    </source>
</evidence>
<dbReference type="PROSITE" id="PS00111">
    <property type="entry name" value="PGLYCERATE_KINASE"/>
    <property type="match status" value="1"/>
</dbReference>
<dbReference type="FunFam" id="3.40.50.1260:FF:000001">
    <property type="entry name" value="Phosphoglycerate kinase"/>
    <property type="match status" value="1"/>
</dbReference>
<evidence type="ECO:0000256" key="3">
    <source>
        <dbReference type="ARBA" id="ARBA00004838"/>
    </source>
</evidence>
<evidence type="ECO:0000256" key="9">
    <source>
        <dbReference type="ARBA" id="ARBA00022679"/>
    </source>
</evidence>
<dbReference type="GO" id="GO:0005524">
    <property type="term" value="F:ATP binding"/>
    <property type="evidence" value="ECO:0007669"/>
    <property type="project" value="UniProtKB-KW"/>
</dbReference>
<feature type="binding site" evidence="14 16">
    <location>
        <position position="206"/>
    </location>
    <ligand>
        <name>ATP</name>
        <dbReference type="ChEBI" id="CHEBI:30616"/>
    </ligand>
</feature>
<dbReference type="GO" id="GO:0004618">
    <property type="term" value="F:phosphoglycerate kinase activity"/>
    <property type="evidence" value="ECO:0007669"/>
    <property type="project" value="UniProtKB-UniRule"/>
</dbReference>
<sequence length="404" mass="42460">MNFLRMSELNLTDKVVLIREDLNVPIKDGKVTSDARLQASLPTIEMALEKGAAVIVCSHLGRPTEGNPESIYSLAPVADYLTDKLGSQLASPVRLNNDYLTQGAAVKPGEVVLLENVRFNDGEKKNDATLAKKYADLCDVFVMDAFGTAHRAQASTEGVTQAMRQAEKTVCAGPLLAAELDALSLALETPAQPMLAIVGGSKVSTKLEVLHSLAEVCTQIIVGGGIANTFLAAQGHSVGASLYEADLIDTARDIMTKTEILLPEYVVVADKDDIDFADFTGSLQKAVATIKSVDAIGDNDMILDIAPESAKELADAIINAKTILWNGPVGVFEVDAFGQGTQILATAVRDSDGFSIAGGGDTLAAIDKYQVADGVSYMSTGGGAFLEFVEGKVLPAVAALQINA</sequence>
<comment type="pathway">
    <text evidence="3 14">Carbohydrate degradation; glycolysis; pyruvate from D-glyceraldehyde 3-phosphate: step 2/5.</text>
</comment>
<dbReference type="Pfam" id="PF00162">
    <property type="entry name" value="PGK"/>
    <property type="match status" value="1"/>
</dbReference>
<evidence type="ECO:0000256" key="13">
    <source>
        <dbReference type="ARBA" id="ARBA00023152"/>
    </source>
</evidence>
<feature type="binding site" evidence="15">
    <location>
        <position position="151"/>
    </location>
    <ligand>
        <name>(2R)-3-phosphoglycerate</name>
        <dbReference type="ChEBI" id="CHEBI:58272"/>
    </ligand>
</feature>
<dbReference type="STRING" id="554343.AS194_03315"/>
<dbReference type="FunFam" id="3.40.50.1260:FF:000002">
    <property type="entry name" value="Phosphoglycerate kinase"/>
    <property type="match status" value="1"/>
</dbReference>
<feature type="binding site" evidence="14">
    <location>
        <position position="118"/>
    </location>
    <ligand>
        <name>substrate</name>
    </ligand>
</feature>
<evidence type="ECO:0000256" key="5">
    <source>
        <dbReference type="ARBA" id="ARBA00011245"/>
    </source>
</evidence>
<dbReference type="GO" id="GO:0006094">
    <property type="term" value="P:gluconeogenesis"/>
    <property type="evidence" value="ECO:0007669"/>
    <property type="project" value="TreeGrafter"/>
</dbReference>
<evidence type="ECO:0000256" key="14">
    <source>
        <dbReference type="HAMAP-Rule" id="MF_00145"/>
    </source>
</evidence>
<evidence type="ECO:0000256" key="16">
    <source>
        <dbReference type="PIRSR" id="PIRSR000724-2"/>
    </source>
</evidence>
<protein>
    <recommendedName>
        <fullName evidence="7 14">Phosphoglycerate kinase</fullName>
        <ecNumber evidence="6 14">2.7.2.3</ecNumber>
    </recommendedName>
</protein>
<dbReference type="InterPro" id="IPR036043">
    <property type="entry name" value="Phosphoglycerate_kinase_sf"/>
</dbReference>
<keyword evidence="10 14" id="KW-0547">Nucleotide-binding</keyword>
<feature type="binding site" evidence="14 15">
    <location>
        <begin position="21"/>
        <end position="23"/>
    </location>
    <ligand>
        <name>substrate</name>
    </ligand>
</feature>
<dbReference type="HAMAP" id="MF_00145">
    <property type="entry name" value="Phosphoglyc_kinase"/>
    <property type="match status" value="1"/>
</dbReference>
<keyword evidence="9 14" id="KW-0808">Transferase</keyword>
<comment type="subunit">
    <text evidence="5 14">Monomer.</text>
</comment>
<keyword evidence="8 14" id="KW-0963">Cytoplasm</keyword>
<evidence type="ECO:0000256" key="8">
    <source>
        <dbReference type="ARBA" id="ARBA00022490"/>
    </source>
</evidence>
<dbReference type="PANTHER" id="PTHR11406">
    <property type="entry name" value="PHOSPHOGLYCERATE KINASE"/>
    <property type="match status" value="1"/>
</dbReference>
<comment type="caution">
    <text evidence="18">The sequence shown here is derived from an EMBL/GenBank/DDBJ whole genome shotgun (WGS) entry which is preliminary data.</text>
</comment>
<dbReference type="PANTHER" id="PTHR11406:SF23">
    <property type="entry name" value="PHOSPHOGLYCERATE KINASE 1, CHLOROPLASTIC-RELATED"/>
    <property type="match status" value="1"/>
</dbReference>
<dbReference type="InterPro" id="IPR015911">
    <property type="entry name" value="Phosphoglycerate_kinase_CS"/>
</dbReference>
<feature type="binding site" evidence="14 15">
    <location>
        <begin position="59"/>
        <end position="62"/>
    </location>
    <ligand>
        <name>substrate</name>
    </ligand>
</feature>
<comment type="similarity">
    <text evidence="4 14 17">Belongs to the phosphoglycerate kinase family.</text>
</comment>
<keyword evidence="13 14" id="KW-0324">Glycolysis</keyword>
<comment type="subcellular location">
    <subcellularLocation>
        <location evidence="2 14">Cytoplasm</location>
    </subcellularLocation>
</comment>